<organism evidence="1 2">
    <name type="scientific">Phytophthora megakarya</name>
    <dbReference type="NCBI Taxonomy" id="4795"/>
    <lineage>
        <taxon>Eukaryota</taxon>
        <taxon>Sar</taxon>
        <taxon>Stramenopiles</taxon>
        <taxon>Oomycota</taxon>
        <taxon>Peronosporomycetes</taxon>
        <taxon>Peronosporales</taxon>
        <taxon>Peronosporaceae</taxon>
        <taxon>Phytophthora</taxon>
    </lineage>
</organism>
<sequence length="98" mass="10733">WDALEGSRRTGVPRTTLMGWMENKAKVESSQTNVIVYAGMTPPTIGYEAGIVERIKAKMAEGQLVYRQDISADAVITIPGFGQRDPEAQGSWTTGFLK</sequence>
<evidence type="ECO:0000313" key="1">
    <source>
        <dbReference type="EMBL" id="OWY93508.1"/>
    </source>
</evidence>
<name>A0A225UKL5_9STRA</name>
<accession>A0A225UKL5</accession>
<gene>
    <name evidence="1" type="ORF">PHMEG_00037077</name>
</gene>
<reference evidence="2" key="1">
    <citation type="submission" date="2017-03" db="EMBL/GenBank/DDBJ databases">
        <title>Phytopthora megakarya and P. palmivora, two closely related causual agents of cacao black pod achieved similar genome size and gene model numbers by different mechanisms.</title>
        <authorList>
            <person name="Ali S."/>
            <person name="Shao J."/>
            <person name="Larry D.J."/>
            <person name="Kronmiller B."/>
            <person name="Shen D."/>
            <person name="Strem M.D."/>
            <person name="Melnick R.L."/>
            <person name="Guiltinan M.J."/>
            <person name="Tyler B.M."/>
            <person name="Meinhardt L.W."/>
            <person name="Bailey B.A."/>
        </authorList>
    </citation>
    <scope>NUCLEOTIDE SEQUENCE [LARGE SCALE GENOMIC DNA]</scope>
    <source>
        <strain evidence="2">zdho120</strain>
    </source>
</reference>
<dbReference type="OrthoDB" id="141857at2759"/>
<evidence type="ECO:0000313" key="2">
    <source>
        <dbReference type="Proteomes" id="UP000198211"/>
    </source>
</evidence>
<feature type="non-terminal residue" evidence="1">
    <location>
        <position position="1"/>
    </location>
</feature>
<comment type="caution">
    <text evidence="1">The sequence shown here is derived from an EMBL/GenBank/DDBJ whole genome shotgun (WGS) entry which is preliminary data.</text>
</comment>
<keyword evidence="2" id="KW-1185">Reference proteome</keyword>
<proteinExistence type="predicted"/>
<dbReference type="AlphaFoldDB" id="A0A225UKL5"/>
<protein>
    <submittedName>
        <fullName evidence="1">Uncharacterized protein</fullName>
    </submittedName>
</protein>
<dbReference type="EMBL" id="NBNE01015950">
    <property type="protein sequence ID" value="OWY93508.1"/>
    <property type="molecule type" value="Genomic_DNA"/>
</dbReference>
<dbReference type="Proteomes" id="UP000198211">
    <property type="component" value="Unassembled WGS sequence"/>
</dbReference>